<dbReference type="InterPro" id="IPR013046">
    <property type="entry name" value="GpV/Gp45"/>
</dbReference>
<dbReference type="InterPro" id="IPR037026">
    <property type="entry name" value="Vgr_OB-fold_dom_sf"/>
</dbReference>
<keyword evidence="4" id="KW-1185">Reference proteome</keyword>
<reference evidence="4" key="1">
    <citation type="journal article" date="2019" name="Int. J. Syst. Evol. Microbiol.">
        <title>The Global Catalogue of Microorganisms (GCM) 10K type strain sequencing project: providing services to taxonomists for standard genome sequencing and annotation.</title>
        <authorList>
            <consortium name="The Broad Institute Genomics Platform"/>
            <consortium name="The Broad Institute Genome Sequencing Center for Infectious Disease"/>
            <person name="Wu L."/>
            <person name="Ma J."/>
        </authorList>
    </citation>
    <scope>NUCLEOTIDE SEQUENCE [LARGE SCALE GENOMIC DNA]</scope>
    <source>
        <strain evidence="4">KCTC 42082</strain>
    </source>
</reference>
<accession>A0ABQ3FQU3</accession>
<feature type="compositionally biased region" description="Basic and acidic residues" evidence="1">
    <location>
        <begin position="164"/>
        <end position="177"/>
    </location>
</feature>
<evidence type="ECO:0000313" key="4">
    <source>
        <dbReference type="Proteomes" id="UP000604243"/>
    </source>
</evidence>
<evidence type="ECO:0000256" key="1">
    <source>
        <dbReference type="SAM" id="MobiDB-lite"/>
    </source>
</evidence>
<name>A0ABQ3FQU3_9GAMM</name>
<evidence type="ECO:0000313" key="3">
    <source>
        <dbReference type="EMBL" id="GHC34671.1"/>
    </source>
</evidence>
<comment type="caution">
    <text evidence="3">The sequence shown here is derived from an EMBL/GenBank/DDBJ whole genome shotgun (WGS) entry which is preliminary data.</text>
</comment>
<dbReference type="InterPro" id="IPR006531">
    <property type="entry name" value="Gp5/Vgr_OB"/>
</dbReference>
<dbReference type="EMBL" id="BMZM01000006">
    <property type="protein sequence ID" value="GHC34671.1"/>
    <property type="molecule type" value="Genomic_DNA"/>
</dbReference>
<feature type="region of interest" description="Disordered" evidence="1">
    <location>
        <begin position="153"/>
        <end position="185"/>
    </location>
</feature>
<dbReference type="Gene3D" id="2.40.50.230">
    <property type="entry name" value="Gp5 N-terminal domain"/>
    <property type="match status" value="1"/>
</dbReference>
<organism evidence="3 4">
    <name type="scientific">Kushneria pakistanensis</name>
    <dbReference type="NCBI Taxonomy" id="1508770"/>
    <lineage>
        <taxon>Bacteria</taxon>
        <taxon>Pseudomonadati</taxon>
        <taxon>Pseudomonadota</taxon>
        <taxon>Gammaproteobacteria</taxon>
        <taxon>Oceanospirillales</taxon>
        <taxon>Halomonadaceae</taxon>
        <taxon>Kushneria</taxon>
    </lineage>
</organism>
<proteinExistence type="predicted"/>
<feature type="domain" description="Gp5/Type VI secretion system Vgr protein OB-fold" evidence="2">
    <location>
        <begin position="20"/>
        <end position="87"/>
    </location>
</feature>
<sequence length="185" mass="20053">MSDVLSRLEELERRVAQMVVRGRIVAVNHARHVARVSYGGGMTTGWLQWKPIRTGRATVWWAPEVGEGVTVISDGDLTMGEILPGSYHRAMPAPSSDPDLFLVEFGDGSAMSHHQKQKHFDLNVAGPGTATITAKGGVRIIGDLTVQGDIKATGDVSDSTRSMQGDRDIYNGHDHPNVGKVNQQQ</sequence>
<gene>
    <name evidence="3" type="ORF">GCM10010082_31720</name>
</gene>
<dbReference type="Gene3D" id="6.20.150.10">
    <property type="match status" value="1"/>
</dbReference>
<dbReference type="Pfam" id="PF04717">
    <property type="entry name" value="Phage_base_V"/>
    <property type="match status" value="1"/>
</dbReference>
<evidence type="ECO:0000259" key="2">
    <source>
        <dbReference type="Pfam" id="PF04717"/>
    </source>
</evidence>
<protein>
    <recommendedName>
        <fullName evidence="2">Gp5/Type VI secretion system Vgr protein OB-fold domain-containing protein</fullName>
    </recommendedName>
</protein>
<dbReference type="Proteomes" id="UP000604243">
    <property type="component" value="Unassembled WGS sequence"/>
</dbReference>
<dbReference type="RefSeq" id="WP_189520062.1">
    <property type="nucleotide sequence ID" value="NZ_BMZM01000006.1"/>
</dbReference>
<dbReference type="NCBIfam" id="TIGR01644">
    <property type="entry name" value="phage_P2_V"/>
    <property type="match status" value="1"/>
</dbReference>